<sequence>MASNLDKALLDLSLEEEDEPYVLPDRPEYYSTERNSLSLIGRLLNPQCQKMADVILDMPRKWQLYDRQSVCPFGKKSVATEGGGVSESSQSKKTVVVDFMDPGDPLYGLIPASLRGIDEASGKPKIAEELLENMRIYIKSAEGQEKMAREDRVKKSLMDLENDSIGQKTVLRLEPAPIMSKDLDKGKGVVFDFTAKSDRAPEANKLMAAACLAGSKEGSTGYSLSLIETTASGTPLKKNNKRSRPGTYKRKANGKGLAKVSAKPGTKIGEGYSGGLALLWKNSVKISFKFVDKHLIDFGVQMGNEVFFVSCVYGEPVKKNRPRLWERLSRIGAHRKDAWCMLGDFNDIRNNGEKIGGPRLSEKAFQPFNDMLHVCEMVELPASGNELTWGGLRHLKWIQSRLDRCFGNKKWFNLFPVSNQVFLDKRGSDHRPVLVKLLASVDSYRGSFKFDGRFLNKPGVKEEIKKAWLTNHTFFGSSVAGKLISCRKSLSRWKKNFNLNSRDKISQIQVTLEAEQSSSFPSGVRVNYLKSELIKAYKEEEKYWRQRSKEKWAIKGDLNTRYYHASVKSRRAKKRIEKLLDEKGQMQFSEAAKAQVATDYFHKLFSSESDGNFDLLFQGLIHMLEMAVRNAKIQGIKFAEEGPMIHHLLFADDSLLICKAEEEQARELMRILKVYEQATGQMVSIAKSAITFGSKVPQALKDAIKMVTGINNEGGTGTYLGLPECFSGSKTDMLAYIYDRLKDRLSVWVDAWIEGEVMRRPLMKNIFVDLLLCVDKLIDQETKCWNLNTLHDLFFDEDVARILAMKPVVEVEDFWVWQHNKHGGYSVKSGYWLKNKLARSDEIREAEALPSLNVLKTEAWKIKAPPKIKNFFWRALSNAISAGELLVQRGIKMDPCCQACGFQGESINHILFSCPIARQVWALANVPSPVNGFDPVSHYSNFHFLFSLGSNKKCSQKVANAMPWLVWFLWKNRNNLLFEGKQTNLLELVAKIFEEADFWNLAQLQEQLVEEEERAEKLELVRTWLPPPTGWLKCNIGVDWNRDNQRGGGAWVLRDQKGKVLIHSRRAFSHIKSLHEAKLEALLWSVDSISAHHFDRVIFAIDDGNLTKMILRPRAWPNFKGESALILWKLKGLDWWRLVKEDKANNRGACLIAQSVTKGGFAHRRYAGGPAWLQELFESEEVSSSV</sequence>
<proteinExistence type="predicted"/>
<gene>
    <name evidence="5" type="ORF">Bca52824_027717</name>
</gene>
<dbReference type="GO" id="GO:0004523">
    <property type="term" value="F:RNA-DNA hybrid ribonuclease activity"/>
    <property type="evidence" value="ECO:0007669"/>
    <property type="project" value="InterPro"/>
</dbReference>
<dbReference type="Pfam" id="PF13966">
    <property type="entry name" value="zf-RVT"/>
    <property type="match status" value="1"/>
</dbReference>
<dbReference type="Pfam" id="PF13456">
    <property type="entry name" value="RVT_3"/>
    <property type="match status" value="1"/>
</dbReference>
<protein>
    <recommendedName>
        <fullName evidence="7">Reverse transcriptase</fullName>
    </recommendedName>
</protein>
<dbReference type="OrthoDB" id="1000979at2759"/>
<evidence type="ECO:0000259" key="4">
    <source>
        <dbReference type="Pfam" id="PF13966"/>
    </source>
</evidence>
<dbReference type="InterPro" id="IPR002156">
    <property type="entry name" value="RNaseH_domain"/>
</dbReference>
<evidence type="ECO:0000313" key="6">
    <source>
        <dbReference type="Proteomes" id="UP000886595"/>
    </source>
</evidence>
<dbReference type="SUPFAM" id="SSF56219">
    <property type="entry name" value="DNase I-like"/>
    <property type="match status" value="1"/>
</dbReference>
<organism evidence="5 6">
    <name type="scientific">Brassica carinata</name>
    <name type="common">Ethiopian mustard</name>
    <name type="synonym">Abyssinian cabbage</name>
    <dbReference type="NCBI Taxonomy" id="52824"/>
    <lineage>
        <taxon>Eukaryota</taxon>
        <taxon>Viridiplantae</taxon>
        <taxon>Streptophyta</taxon>
        <taxon>Embryophyta</taxon>
        <taxon>Tracheophyta</taxon>
        <taxon>Spermatophyta</taxon>
        <taxon>Magnoliopsida</taxon>
        <taxon>eudicotyledons</taxon>
        <taxon>Gunneridae</taxon>
        <taxon>Pentapetalae</taxon>
        <taxon>rosids</taxon>
        <taxon>malvids</taxon>
        <taxon>Brassicales</taxon>
        <taxon>Brassicaceae</taxon>
        <taxon>Brassiceae</taxon>
        <taxon>Brassica</taxon>
    </lineage>
</organism>
<dbReference type="Gene3D" id="3.60.10.10">
    <property type="entry name" value="Endonuclease/exonuclease/phosphatase"/>
    <property type="match status" value="1"/>
</dbReference>
<accession>A0A8X7VB33</accession>
<dbReference type="EMBL" id="JAAMPC010000006">
    <property type="protein sequence ID" value="KAG2307969.1"/>
    <property type="molecule type" value="Genomic_DNA"/>
</dbReference>
<dbReference type="AlphaFoldDB" id="A0A8X7VB33"/>
<evidence type="ECO:0000259" key="3">
    <source>
        <dbReference type="Pfam" id="PF13456"/>
    </source>
</evidence>
<keyword evidence="6" id="KW-1185">Reference proteome</keyword>
<dbReference type="InterPro" id="IPR005135">
    <property type="entry name" value="Endo/exonuclease/phosphatase"/>
</dbReference>
<dbReference type="InterPro" id="IPR026960">
    <property type="entry name" value="RVT-Znf"/>
</dbReference>
<evidence type="ECO:0000256" key="1">
    <source>
        <dbReference type="SAM" id="MobiDB-lite"/>
    </source>
</evidence>
<name>A0A8X7VB33_BRACI</name>
<dbReference type="Pfam" id="PF03372">
    <property type="entry name" value="Exo_endo_phos"/>
    <property type="match status" value="1"/>
</dbReference>
<dbReference type="Proteomes" id="UP000886595">
    <property type="component" value="Unassembled WGS sequence"/>
</dbReference>
<dbReference type="InterPro" id="IPR036691">
    <property type="entry name" value="Endo/exonu/phosph_ase_sf"/>
</dbReference>
<evidence type="ECO:0000259" key="2">
    <source>
        <dbReference type="Pfam" id="PF03372"/>
    </source>
</evidence>
<feature type="domain" description="Reverse transcriptase zinc-binding" evidence="4">
    <location>
        <begin position="855"/>
        <end position="921"/>
    </location>
</feature>
<reference evidence="5 6" key="1">
    <citation type="submission" date="2020-02" db="EMBL/GenBank/DDBJ databases">
        <authorList>
            <person name="Ma Q."/>
            <person name="Huang Y."/>
            <person name="Song X."/>
            <person name="Pei D."/>
        </authorList>
    </citation>
    <scope>NUCLEOTIDE SEQUENCE [LARGE SCALE GENOMIC DNA]</scope>
    <source>
        <strain evidence="5">Sxm20200214</strain>
        <tissue evidence="5">Leaf</tissue>
    </source>
</reference>
<dbReference type="PANTHER" id="PTHR33710">
    <property type="entry name" value="BNAC02G09200D PROTEIN"/>
    <property type="match status" value="1"/>
</dbReference>
<dbReference type="PANTHER" id="PTHR33710:SF62">
    <property type="entry name" value="DUF4283 DOMAIN PROTEIN"/>
    <property type="match status" value="1"/>
</dbReference>
<feature type="domain" description="RNase H type-1" evidence="3">
    <location>
        <begin position="1038"/>
        <end position="1112"/>
    </location>
</feature>
<evidence type="ECO:0008006" key="7">
    <source>
        <dbReference type="Google" id="ProtNLM"/>
    </source>
</evidence>
<feature type="region of interest" description="Disordered" evidence="1">
    <location>
        <begin position="233"/>
        <end position="256"/>
    </location>
</feature>
<feature type="compositionally biased region" description="Basic residues" evidence="1">
    <location>
        <begin position="238"/>
        <end position="253"/>
    </location>
</feature>
<feature type="domain" description="Endonuclease/exonuclease/phosphatase" evidence="2">
    <location>
        <begin position="267"/>
        <end position="430"/>
    </location>
</feature>
<dbReference type="GO" id="GO:0003676">
    <property type="term" value="F:nucleic acid binding"/>
    <property type="evidence" value="ECO:0007669"/>
    <property type="project" value="InterPro"/>
</dbReference>
<comment type="caution">
    <text evidence="5">The sequence shown here is derived from an EMBL/GenBank/DDBJ whole genome shotgun (WGS) entry which is preliminary data.</text>
</comment>
<evidence type="ECO:0000313" key="5">
    <source>
        <dbReference type="EMBL" id="KAG2307969.1"/>
    </source>
</evidence>